<evidence type="ECO:0000256" key="7">
    <source>
        <dbReference type="ARBA" id="ARBA00023180"/>
    </source>
</evidence>
<dbReference type="Proteomes" id="UP000264800">
    <property type="component" value="Unplaced"/>
</dbReference>
<dbReference type="GO" id="GO:0042129">
    <property type="term" value="P:regulation of T cell proliferation"/>
    <property type="evidence" value="ECO:0007669"/>
    <property type="project" value="InterPro"/>
</dbReference>
<keyword evidence="13" id="KW-1185">Reference proteome</keyword>
<evidence type="ECO:0000256" key="8">
    <source>
        <dbReference type="ARBA" id="ARBA00023319"/>
    </source>
</evidence>
<evidence type="ECO:0000256" key="1">
    <source>
        <dbReference type="ARBA" id="ARBA00004479"/>
    </source>
</evidence>
<dbReference type="Ensembl" id="ENSKMAT00000026611.1">
    <property type="protein sequence ID" value="ENSKMAP00000026276.1"/>
    <property type="gene ID" value="ENSKMAG00000019482.1"/>
</dbReference>
<name>A0A3Q3BAV3_KRYMA</name>
<dbReference type="OrthoDB" id="8654606at2759"/>
<feature type="region of interest" description="Disordered" evidence="9">
    <location>
        <begin position="198"/>
        <end position="224"/>
    </location>
</feature>
<keyword evidence="7" id="KW-0325">Glycoprotein</keyword>
<dbReference type="GeneID" id="108246721"/>
<dbReference type="PANTHER" id="PTHR11494:SF9">
    <property type="entry name" value="SI:DKEY-1H24.6"/>
    <property type="match status" value="1"/>
</dbReference>
<protein>
    <submittedName>
        <fullName evidence="12">Uncharacterized LOC108246721</fullName>
    </submittedName>
</protein>
<feature type="compositionally biased region" description="Basic residues" evidence="9">
    <location>
        <begin position="205"/>
        <end position="215"/>
    </location>
</feature>
<dbReference type="GeneTree" id="ENSGT00990000203779"/>
<evidence type="ECO:0000256" key="11">
    <source>
        <dbReference type="SAM" id="SignalP"/>
    </source>
</evidence>
<evidence type="ECO:0000313" key="13">
    <source>
        <dbReference type="Proteomes" id="UP000264800"/>
    </source>
</evidence>
<dbReference type="KEGG" id="kmr:108246721"/>
<accession>A0A3Q3BAV3</accession>
<evidence type="ECO:0000313" key="12">
    <source>
        <dbReference type="Ensembl" id="ENSKMAP00000026276.1"/>
    </source>
</evidence>
<sequence>MGVRWMLVVLLSCTSSHASLHQRPRESKGQQLQIRCLNTLSPYQPMFVPCPNVTTGDATLELFENQNIICQLGTRDQKECNRTQMGVKVVRNSNQVEGFNITGPVSAKSQAVYRCKATITFPPPIKYLESDLWILILTDEDHCSCNKGSRNEEVTEGSNRLLWIWITAVSLLSTYSLAVTVVALIVWFKLKGSENQNDYMNAKPRAPRKHKKKRGVQTPIPRHF</sequence>
<feature type="chain" id="PRO_5018566449" evidence="11">
    <location>
        <begin position="19"/>
        <end position="224"/>
    </location>
</feature>
<dbReference type="AlphaFoldDB" id="A0A3Q3BAV3"/>
<evidence type="ECO:0000256" key="6">
    <source>
        <dbReference type="ARBA" id="ARBA00023157"/>
    </source>
</evidence>
<evidence type="ECO:0000256" key="2">
    <source>
        <dbReference type="ARBA" id="ARBA00022692"/>
    </source>
</evidence>
<evidence type="ECO:0000256" key="3">
    <source>
        <dbReference type="ARBA" id="ARBA00022729"/>
    </source>
</evidence>
<dbReference type="PANTHER" id="PTHR11494">
    <property type="entry name" value="CYTOTOXIC T-LYMPHOCYTE PROTEIN"/>
    <property type="match status" value="1"/>
</dbReference>
<dbReference type="OMA" id="QQWDVQC"/>
<evidence type="ECO:0000256" key="4">
    <source>
        <dbReference type="ARBA" id="ARBA00022989"/>
    </source>
</evidence>
<comment type="subcellular location">
    <subcellularLocation>
        <location evidence="1">Membrane</location>
        <topology evidence="1">Single-pass type I membrane protein</topology>
    </subcellularLocation>
</comment>
<keyword evidence="4 10" id="KW-1133">Transmembrane helix</keyword>
<evidence type="ECO:0000256" key="10">
    <source>
        <dbReference type="SAM" id="Phobius"/>
    </source>
</evidence>
<keyword evidence="2 10" id="KW-0812">Transmembrane</keyword>
<keyword evidence="6" id="KW-1015">Disulfide bond</keyword>
<reference evidence="12" key="2">
    <citation type="submission" date="2025-09" db="UniProtKB">
        <authorList>
            <consortium name="Ensembl"/>
        </authorList>
    </citation>
    <scope>IDENTIFICATION</scope>
</reference>
<dbReference type="GO" id="GO:0009897">
    <property type="term" value="C:external side of plasma membrane"/>
    <property type="evidence" value="ECO:0007669"/>
    <property type="project" value="TreeGrafter"/>
</dbReference>
<keyword evidence="5 10" id="KW-0472">Membrane</keyword>
<dbReference type="RefSeq" id="XP_017289894.1">
    <property type="nucleotide sequence ID" value="XM_017434405.3"/>
</dbReference>
<evidence type="ECO:0000256" key="9">
    <source>
        <dbReference type="SAM" id="MobiDB-lite"/>
    </source>
</evidence>
<organism evidence="12 13">
    <name type="scientific">Kryptolebias marmoratus</name>
    <name type="common">Mangrove killifish</name>
    <name type="synonym">Rivulus marmoratus</name>
    <dbReference type="NCBI Taxonomy" id="37003"/>
    <lineage>
        <taxon>Eukaryota</taxon>
        <taxon>Metazoa</taxon>
        <taxon>Chordata</taxon>
        <taxon>Craniata</taxon>
        <taxon>Vertebrata</taxon>
        <taxon>Euteleostomi</taxon>
        <taxon>Actinopterygii</taxon>
        <taxon>Neopterygii</taxon>
        <taxon>Teleostei</taxon>
        <taxon>Neoteleostei</taxon>
        <taxon>Acanthomorphata</taxon>
        <taxon>Ovalentaria</taxon>
        <taxon>Atherinomorphae</taxon>
        <taxon>Cyprinodontiformes</taxon>
        <taxon>Rivulidae</taxon>
        <taxon>Kryptolebias</taxon>
    </lineage>
</organism>
<dbReference type="InterPro" id="IPR040216">
    <property type="entry name" value="CTLA4/CD28"/>
</dbReference>
<keyword evidence="3 11" id="KW-0732">Signal</keyword>
<feature type="transmembrane region" description="Helical" evidence="10">
    <location>
        <begin position="162"/>
        <end position="188"/>
    </location>
</feature>
<evidence type="ECO:0000256" key="5">
    <source>
        <dbReference type="ARBA" id="ARBA00023136"/>
    </source>
</evidence>
<keyword evidence="8" id="KW-0393">Immunoglobulin domain</keyword>
<feature type="signal peptide" evidence="11">
    <location>
        <begin position="1"/>
        <end position="18"/>
    </location>
</feature>
<proteinExistence type="predicted"/>
<reference evidence="12" key="1">
    <citation type="submission" date="2025-08" db="UniProtKB">
        <authorList>
            <consortium name="Ensembl"/>
        </authorList>
    </citation>
    <scope>IDENTIFICATION</scope>
</reference>
<dbReference type="GO" id="GO:0050852">
    <property type="term" value="P:T cell receptor signaling pathway"/>
    <property type="evidence" value="ECO:0007669"/>
    <property type="project" value="TreeGrafter"/>
</dbReference>